<dbReference type="SUPFAM" id="SSF82171">
    <property type="entry name" value="DPP6 N-terminal domain-like"/>
    <property type="match status" value="1"/>
</dbReference>
<dbReference type="InterPro" id="IPR045351">
    <property type="entry name" value="DUF6531"/>
</dbReference>
<evidence type="ECO:0000256" key="2">
    <source>
        <dbReference type="SAM" id="MobiDB-lite"/>
    </source>
</evidence>
<dbReference type="NCBIfam" id="TIGR03696">
    <property type="entry name" value="Rhs_assc_core"/>
    <property type="match status" value="1"/>
</dbReference>
<feature type="domain" description="Putative T7SS secretion signal" evidence="4">
    <location>
        <begin position="13"/>
        <end position="250"/>
    </location>
</feature>
<dbReference type="Pfam" id="PF21725">
    <property type="entry name" value="T7SS_signal"/>
    <property type="match status" value="1"/>
</dbReference>
<feature type="region of interest" description="Disordered" evidence="2">
    <location>
        <begin position="737"/>
        <end position="766"/>
    </location>
</feature>
<evidence type="ECO:0000256" key="1">
    <source>
        <dbReference type="ARBA" id="ARBA00022737"/>
    </source>
</evidence>
<reference evidence="6 7" key="1">
    <citation type="submission" date="2020-07" db="EMBL/GenBank/DDBJ databases">
        <title>Streptomyces isolated from Indian soil.</title>
        <authorList>
            <person name="Mandal S."/>
            <person name="Maiti P.K."/>
        </authorList>
    </citation>
    <scope>NUCLEOTIDE SEQUENCE [LARGE SCALE GENOMIC DNA]</scope>
    <source>
        <strain evidence="6 7">PSKA28</strain>
    </source>
</reference>
<dbReference type="PANTHER" id="PTHR32305:SF15">
    <property type="entry name" value="PROTEIN RHSA-RELATED"/>
    <property type="match status" value="1"/>
</dbReference>
<evidence type="ECO:0000259" key="4">
    <source>
        <dbReference type="Pfam" id="PF21725"/>
    </source>
</evidence>
<dbReference type="InterPro" id="IPR049082">
    <property type="entry name" value="T7SS_signal"/>
</dbReference>
<dbReference type="InterPro" id="IPR006530">
    <property type="entry name" value="YD"/>
</dbReference>
<dbReference type="NCBIfam" id="TIGR01643">
    <property type="entry name" value="YD_repeat_2x"/>
    <property type="match status" value="11"/>
</dbReference>
<dbReference type="InterPro" id="IPR031325">
    <property type="entry name" value="RHS_repeat"/>
</dbReference>
<dbReference type="Gene3D" id="2.180.10.10">
    <property type="entry name" value="RHS repeat-associated core"/>
    <property type="match status" value="3"/>
</dbReference>
<feature type="domain" description="Teneurin-like YD-shell" evidence="5">
    <location>
        <begin position="865"/>
        <end position="1009"/>
    </location>
</feature>
<accession>A0A7W0DIR9</accession>
<protein>
    <submittedName>
        <fullName evidence="6">Type IV secretion protein Rhs</fullName>
    </submittedName>
</protein>
<dbReference type="RefSeq" id="WP_181656817.1">
    <property type="nucleotide sequence ID" value="NZ_JACEHE010000004.1"/>
</dbReference>
<dbReference type="Proteomes" id="UP000545761">
    <property type="component" value="Unassembled WGS sequence"/>
</dbReference>
<dbReference type="SUPFAM" id="SSF63825">
    <property type="entry name" value="YWTD domain"/>
    <property type="match status" value="1"/>
</dbReference>
<feature type="domain" description="Teneurin-like YD-shell" evidence="5">
    <location>
        <begin position="1157"/>
        <end position="1277"/>
    </location>
</feature>
<dbReference type="InterPro" id="IPR022385">
    <property type="entry name" value="Rhs_assc_core"/>
</dbReference>
<feature type="region of interest" description="Disordered" evidence="2">
    <location>
        <begin position="187"/>
        <end position="233"/>
    </location>
</feature>
<name>A0A7W0DIR9_9ACTN</name>
<comment type="caution">
    <text evidence="6">The sequence shown here is derived from an EMBL/GenBank/DDBJ whole genome shotgun (WGS) entry which is preliminary data.</text>
</comment>
<keyword evidence="1" id="KW-0677">Repeat</keyword>
<evidence type="ECO:0000313" key="7">
    <source>
        <dbReference type="Proteomes" id="UP000545761"/>
    </source>
</evidence>
<dbReference type="InterPro" id="IPR056823">
    <property type="entry name" value="TEN-like_YD-shell"/>
</dbReference>
<gene>
    <name evidence="6" type="ORF">H1D24_08605</name>
</gene>
<feature type="compositionally biased region" description="Basic and acidic residues" evidence="2">
    <location>
        <begin position="222"/>
        <end position="233"/>
    </location>
</feature>
<evidence type="ECO:0000259" key="3">
    <source>
        <dbReference type="Pfam" id="PF20148"/>
    </source>
</evidence>
<dbReference type="PANTHER" id="PTHR32305">
    <property type="match status" value="1"/>
</dbReference>
<proteinExistence type="predicted"/>
<dbReference type="Pfam" id="PF05593">
    <property type="entry name" value="RHS_repeat"/>
    <property type="match status" value="5"/>
</dbReference>
<sequence length="1556" mass="171355">MGLGDFINDAAGAAKDGLEAVGDGVEWAGDKTADGLDAVGLDGAAEGVRDASEWTADKLGADVAERQLGETEDPKEIIHGDVEKLTDRAEHLRDFFKAFDRLGTGMKGLDVHGWEGQAGDSFRAEFEPQPKFWLSAADACEEASKALVQYASTVQWAQGEAKEAIAAYKQAKELSDKAVGEYNAKADEWNRKNEAGQDPGPRPAPFKDPGRAAMEQAQHMVTEARRQRDDAARHTKDTIMGLVRLAPEPPSAMQLAASMGRDMVEGTVLNSMHLTGGALKAVGETVGLVRMLNPTDPYNLTHPGQYLQNVNGVLTGLASTVAHPERLVGIIKNQNWRDPAEALGGIAIELVGGKGAGGAVKGGLKAGLKGAGKEAIEQGAKEAARKSVRERLDDLARDLNCKVLRNEPVDMATGRMVLLQTDVSLQGTFPLEFTRTFESAYRNGGWFGPAWASTIDERLEIDAEGVVHVAADGGVRAYPHPAPDLPVTPVQGIPWTLERHPDGSYELTDPVARVTRTFEAPTGVAPGGDGIAKLASISDRLGNWISVEWNLGQPHSMTHSGGYEVLFTCAHGRITSLALATPDGPVRLRTYAYSGRGFLTSVADSENRATRFEVDELGRVVTWTDSNNRSFSYTYDDEDRCVHHEGEAGHLRARFEYGLDSREPGCTTTRVTDSFGHTSLFTIDAKLRIVAETDRAGRTTRTAYDDQHRPVRETDPVGATVVSEYDDHGRPVRIRHADGTTSSATYDADGNPIEQTAPDGRVTRHSFDSSGRLTRVESPDGATTALAYDDRGHLAAVTDPLGQVMRVESNPAGLPVRTTDSLGASTTYVRDAFGRPTAVTDPLGNTTHFSWTTEGKLAQRTSPDGSVEMWEWDGEGNLLRHTDPMGGVTEYAYTHFDLLETRVDPDGARHQFAYDTELRLRQVTNPQGLTWDYECDPTGLVSAETDFDGRRLFYAHDDAGRLRYRANALGQSVTYKRDLLGRITTKNADGDETHYTYDPAGRLISAETLESELVLQRDRMGRLRTEMHEGRILTYDRDPLGRIVRRTTPAGVVTAYAYDAVGNRVSVDLDGHTLDSQFDAAGRETHRTVDTALCWANTWDPAGRLLGQTVTTDAVTNHPRPADRAGVLQERTYEYRPDGFLTALTDHLNGARRFRLDPAGRVTHVTGQGWTETYSYDTAGNLTQAAWPDSHGESALGTREFTGTRITKAGRWTYVHDEAGRVIERRKTRLSRKPDVWRYTWDAEDRLTTCTTPDGTTWAYRYDPLGRRTAKQRVDGDNQVVEEVVFTWDGTQLIEQTTTGPGVRPISMTWEYSGLAPVAQAERALTSDTQQAVDTRFFAIITDLVGTPTELVTPDGDFAWRTRRTLWGTTAVARDATAHTPLRHPGQYADIETGLHYNHHRHYDPATARYTSPDPLGLGPAPNPVAWVTNPHTWTDPLGLFTCKVENALKDWQSNRYQFGNNPYQLDKSGMAHILERHHPEYWDGSVKANQSFFDRKMTVEEVEHAIYETLKQNREKLTQPGNPQMFQIQGKVNGVDYVLGINRGRVGQFYPGTLE</sequence>
<dbReference type="InterPro" id="IPR050708">
    <property type="entry name" value="T6SS_VgrG/RHS"/>
</dbReference>
<dbReference type="Pfam" id="PF20148">
    <property type="entry name" value="DUF6531"/>
    <property type="match status" value="1"/>
</dbReference>
<organism evidence="6 7">
    <name type="scientific">Streptomyces himalayensis subsp. himalayensis</name>
    <dbReference type="NCBI Taxonomy" id="2756131"/>
    <lineage>
        <taxon>Bacteria</taxon>
        <taxon>Bacillati</taxon>
        <taxon>Actinomycetota</taxon>
        <taxon>Actinomycetes</taxon>
        <taxon>Kitasatosporales</taxon>
        <taxon>Streptomycetaceae</taxon>
        <taxon>Streptomyces</taxon>
        <taxon>Streptomyces himalayensis</taxon>
    </lineage>
</organism>
<evidence type="ECO:0000259" key="5">
    <source>
        <dbReference type="Pfam" id="PF25023"/>
    </source>
</evidence>
<evidence type="ECO:0000313" key="6">
    <source>
        <dbReference type="EMBL" id="MBA2945869.1"/>
    </source>
</evidence>
<dbReference type="Pfam" id="PF25023">
    <property type="entry name" value="TEN_YD-shell"/>
    <property type="match status" value="2"/>
</dbReference>
<dbReference type="EMBL" id="JACEHE010000004">
    <property type="protein sequence ID" value="MBA2945869.1"/>
    <property type="molecule type" value="Genomic_DNA"/>
</dbReference>
<feature type="domain" description="DUF6531" evidence="3">
    <location>
        <begin position="407"/>
        <end position="476"/>
    </location>
</feature>